<gene>
    <name evidence="3" type="ORF">BDY17DRAFT_320271</name>
</gene>
<name>A0A6A6Q6Y7_9PEZI</name>
<feature type="region of interest" description="Disordered" evidence="1">
    <location>
        <begin position="91"/>
        <end position="123"/>
    </location>
</feature>
<organism evidence="3 4">
    <name type="scientific">Neohortaea acidophila</name>
    <dbReference type="NCBI Taxonomy" id="245834"/>
    <lineage>
        <taxon>Eukaryota</taxon>
        <taxon>Fungi</taxon>
        <taxon>Dikarya</taxon>
        <taxon>Ascomycota</taxon>
        <taxon>Pezizomycotina</taxon>
        <taxon>Dothideomycetes</taxon>
        <taxon>Dothideomycetidae</taxon>
        <taxon>Mycosphaerellales</taxon>
        <taxon>Teratosphaeriaceae</taxon>
        <taxon>Neohortaea</taxon>
    </lineage>
</organism>
<dbReference type="AlphaFoldDB" id="A0A6A6Q6Y7"/>
<dbReference type="Proteomes" id="UP000799767">
    <property type="component" value="Unassembled WGS sequence"/>
</dbReference>
<keyword evidence="2" id="KW-1133">Transmembrane helix</keyword>
<dbReference type="RefSeq" id="XP_033594323.1">
    <property type="nucleotide sequence ID" value="XM_033736420.1"/>
</dbReference>
<sequence length="123" mass="14079">MGTFSILPESLSFIETWLARIFFVLALLTLGPWLILLAYDLLLYIWRSVTYEIPYFGGRARGKRRPRVPSLTDRSRGHVRNISLPKMFRSHDEQAQEITGASRSDAVPMVQPARPAYTSTHDD</sequence>
<dbReference type="GeneID" id="54477422"/>
<proteinExistence type="predicted"/>
<dbReference type="EMBL" id="MU001631">
    <property type="protein sequence ID" value="KAF2487754.1"/>
    <property type="molecule type" value="Genomic_DNA"/>
</dbReference>
<protein>
    <submittedName>
        <fullName evidence="3">Uncharacterized protein</fullName>
    </submittedName>
</protein>
<keyword evidence="2" id="KW-0812">Transmembrane</keyword>
<evidence type="ECO:0000313" key="3">
    <source>
        <dbReference type="EMBL" id="KAF2487754.1"/>
    </source>
</evidence>
<keyword evidence="2" id="KW-0472">Membrane</keyword>
<accession>A0A6A6Q6Y7</accession>
<reference evidence="3" key="1">
    <citation type="journal article" date="2020" name="Stud. Mycol.">
        <title>101 Dothideomycetes genomes: a test case for predicting lifestyles and emergence of pathogens.</title>
        <authorList>
            <person name="Haridas S."/>
            <person name="Albert R."/>
            <person name="Binder M."/>
            <person name="Bloem J."/>
            <person name="Labutti K."/>
            <person name="Salamov A."/>
            <person name="Andreopoulos B."/>
            <person name="Baker S."/>
            <person name="Barry K."/>
            <person name="Bills G."/>
            <person name="Bluhm B."/>
            <person name="Cannon C."/>
            <person name="Castanera R."/>
            <person name="Culley D."/>
            <person name="Daum C."/>
            <person name="Ezra D."/>
            <person name="Gonzalez J."/>
            <person name="Henrissat B."/>
            <person name="Kuo A."/>
            <person name="Liang C."/>
            <person name="Lipzen A."/>
            <person name="Lutzoni F."/>
            <person name="Magnuson J."/>
            <person name="Mondo S."/>
            <person name="Nolan M."/>
            <person name="Ohm R."/>
            <person name="Pangilinan J."/>
            <person name="Park H.-J."/>
            <person name="Ramirez L."/>
            <person name="Alfaro M."/>
            <person name="Sun H."/>
            <person name="Tritt A."/>
            <person name="Yoshinaga Y."/>
            <person name="Zwiers L.-H."/>
            <person name="Turgeon B."/>
            <person name="Goodwin S."/>
            <person name="Spatafora J."/>
            <person name="Crous P."/>
            <person name="Grigoriev I."/>
        </authorList>
    </citation>
    <scope>NUCLEOTIDE SEQUENCE</scope>
    <source>
        <strain evidence="3">CBS 113389</strain>
    </source>
</reference>
<feature type="transmembrane region" description="Helical" evidence="2">
    <location>
        <begin position="17"/>
        <end position="39"/>
    </location>
</feature>
<evidence type="ECO:0000256" key="2">
    <source>
        <dbReference type="SAM" id="Phobius"/>
    </source>
</evidence>
<evidence type="ECO:0000256" key="1">
    <source>
        <dbReference type="SAM" id="MobiDB-lite"/>
    </source>
</evidence>
<keyword evidence="4" id="KW-1185">Reference proteome</keyword>
<dbReference type="OrthoDB" id="5309803at2759"/>
<evidence type="ECO:0000313" key="4">
    <source>
        <dbReference type="Proteomes" id="UP000799767"/>
    </source>
</evidence>